<dbReference type="PROSITE" id="PS00719">
    <property type="entry name" value="GLYCOSYL_HYDROL_F2_1"/>
    <property type="match status" value="1"/>
</dbReference>
<evidence type="ECO:0000256" key="4">
    <source>
        <dbReference type="ARBA" id="ARBA00022723"/>
    </source>
</evidence>
<evidence type="ECO:0000259" key="11">
    <source>
        <dbReference type="SMART" id="SM01038"/>
    </source>
</evidence>
<dbReference type="SUPFAM" id="SSF49785">
    <property type="entry name" value="Galactose-binding domain-like"/>
    <property type="match status" value="1"/>
</dbReference>
<keyword evidence="6 10" id="KW-0460">Magnesium</keyword>
<evidence type="ECO:0000256" key="2">
    <source>
        <dbReference type="ARBA" id="ARBA00007401"/>
    </source>
</evidence>
<feature type="binding site" evidence="10">
    <location>
        <begin position="544"/>
        <end position="547"/>
    </location>
    <ligand>
        <name>substrate</name>
    </ligand>
</feature>
<feature type="binding site" evidence="10">
    <location>
        <position position="206"/>
    </location>
    <ligand>
        <name>Na(+)</name>
        <dbReference type="ChEBI" id="CHEBI:29101"/>
    </ligand>
</feature>
<feature type="binding site" evidence="10">
    <location>
        <position position="425"/>
    </location>
    <ligand>
        <name>Mg(2+)</name>
        <dbReference type="ChEBI" id="CHEBI:18420"/>
        <label>1</label>
    </ligand>
</feature>
<dbReference type="EMBL" id="CAMXCH010000003">
    <property type="protein sequence ID" value="CAI3951816.1"/>
    <property type="molecule type" value="Genomic_DNA"/>
</dbReference>
<feature type="domain" description="Beta galactosidase small chain/" evidence="11">
    <location>
        <begin position="757"/>
        <end position="1030"/>
    </location>
</feature>
<dbReference type="InterPro" id="IPR050347">
    <property type="entry name" value="Bact_Beta-galactosidase"/>
</dbReference>
<feature type="site" description="Transition state stabilizer" evidence="10">
    <location>
        <position position="364"/>
    </location>
</feature>
<feature type="active site" description="Nucleophile" evidence="10">
    <location>
        <position position="544"/>
    </location>
</feature>
<dbReference type="InterPro" id="IPR011013">
    <property type="entry name" value="Gal_mutarotase_sf_dom"/>
</dbReference>
<keyword evidence="5 10" id="KW-0378">Hydrolase</keyword>
<evidence type="ECO:0000256" key="6">
    <source>
        <dbReference type="ARBA" id="ARBA00022842"/>
    </source>
</evidence>
<evidence type="ECO:0000256" key="3">
    <source>
        <dbReference type="ARBA" id="ARBA00012756"/>
    </source>
</evidence>
<feature type="binding site" evidence="10">
    <location>
        <position position="607"/>
    </location>
    <ligand>
        <name>Na(+)</name>
        <dbReference type="ChEBI" id="CHEBI:29101"/>
    </ligand>
</feature>
<feature type="binding site" evidence="10">
    <location>
        <position position="206"/>
    </location>
    <ligand>
        <name>substrate</name>
    </ligand>
</feature>
<dbReference type="HAMAP" id="MF_01687">
    <property type="entry name" value="Beta_gal"/>
    <property type="match status" value="1"/>
</dbReference>
<sequence>MPQSDSFKALTLSQILARRDWENPSIIEFKRLPSHAPLYQWSNKQDAYQDIKPQSIQCLNGSWNFNYFTAPEEVPEQWVQDDLEDHKTIPVPSNWQIYGYDAPIYTNVTYPIPVNPPFVPKHNPTGCYSLTINVDKEKLTDKNCHIIFDGVNSAFYLWCNGQWVGYSQDSRLPAEFNLTNYLHAGVNRIAVMVLRWSDGTYLEDQDMWRMSGIFRDVNLHYKPKDYISDFAVTPSLQGHYDYGKLSIEVTVQSDQARYDHLKIQADLWYGKDHICSEVKEIGTDIVDERGNYHDKVDLELSVNTPFLWSAEEPHLYRLVLSLLDTQDNLIECEACNVGFREITIENGLLKLNGQPLLIRGTNRHEHHPEHGQVMDKATMLQDILLMKQHNFNAVRCSHYPNNLLWYKLCDQYGLYVVDEANIETHGMTPMNRLSNDPVWLNAMMARITRLVPHHRNHPSIIIWSLGNESGYGHNHDAMYQWVKKTDPSRPVQYEGGGANSPATDIVCPMYARVDQDQNFPAVPKFAIKNWISMPDENRPLILCEYAHAMGNSLGSFDEYWQAFHQYPRLQGGFIWDWVDQGITKEENGVSFYAYGGDFGDKPNDRQFCLDGLVFPDRTPHPTLYEAQHAQQFFKFELVSKNPLTLKITSDYLFRHTDNELLKWSFEWNGRKVAQGQCLLNITAQKDQLIEITEIPEYIGVGELWFNVEIVQPEPTIWSDANHKTAWDQWLIAQTLDYQSFDKTSCLAAITEKENLLSIKIDQSVWQFDTQTGLLVQWNKNNAPALLSPLQDNFTRAPIDNDIGVSEVDRIDPNAWIERWSHSGYYHLESTLIDYKVDVLNDGVFVRTKHYYQGNGQCLFISEKEFFLSHDNQMKVQVHVEIAKGHPQPARIGLTCCLNADPKNVTWFGKGPFENYPDRKTAAQVSLWQACIEELYTPYIFPSENGLRCDTRTLEIEDHRLSGLFHFGISQYSQKQLMDTSHRHLLKKEKGILLILDAQHMGVGGDDSWSPSVHSEYLLSDNHYHYQICWSRS</sequence>
<dbReference type="NCBIfam" id="NF007074">
    <property type="entry name" value="PRK09525.1"/>
    <property type="match status" value="1"/>
</dbReference>
<dbReference type="InterPro" id="IPR006102">
    <property type="entry name" value="Ig-like_GH2"/>
</dbReference>
<dbReference type="Proteomes" id="UP001154272">
    <property type="component" value="Unassembled WGS sequence"/>
</dbReference>
<comment type="subunit">
    <text evidence="10">Homotetramer.</text>
</comment>
<dbReference type="Pfam" id="PF02837">
    <property type="entry name" value="Glyco_hydro_2_N"/>
    <property type="match status" value="1"/>
</dbReference>
<dbReference type="RefSeq" id="WP_282024397.1">
    <property type="nucleotide sequence ID" value="NZ_CAMXCH010000003.1"/>
</dbReference>
<feature type="binding site" evidence="10">
    <location>
        <position position="610"/>
    </location>
    <ligand>
        <name>Na(+)</name>
        <dbReference type="ChEBI" id="CHEBI:29101"/>
    </ligand>
</feature>
<gene>
    <name evidence="10" type="primary">lacZ</name>
    <name evidence="12" type="ORF">R83534S58_LOCUS1759</name>
</gene>
<evidence type="ECO:0000256" key="9">
    <source>
        <dbReference type="ARBA" id="ARBA00032230"/>
    </source>
</evidence>
<dbReference type="InterPro" id="IPR023230">
    <property type="entry name" value="Glyco_hydro_2_CS"/>
</dbReference>
<reference evidence="12" key="1">
    <citation type="submission" date="2022-10" db="EMBL/GenBank/DDBJ databases">
        <authorList>
            <person name="Botero Cardona J."/>
        </authorList>
    </citation>
    <scope>NUCLEOTIDE SEQUENCE</scope>
    <source>
        <strain evidence="12">R-83534</strain>
    </source>
</reference>
<feature type="binding site" evidence="10">
    <location>
        <position position="1008"/>
    </location>
    <ligand>
        <name>substrate</name>
    </ligand>
</feature>
<dbReference type="Pfam" id="PF02929">
    <property type="entry name" value="Bgal_small_N"/>
    <property type="match status" value="1"/>
</dbReference>
<dbReference type="SMART" id="SM01038">
    <property type="entry name" value="Bgal_small_N"/>
    <property type="match status" value="1"/>
</dbReference>
<feature type="binding site" evidence="10">
    <location>
        <position position="423"/>
    </location>
    <ligand>
        <name>Mg(2+)</name>
        <dbReference type="ChEBI" id="CHEBI:18420"/>
        <label>1</label>
    </ligand>
</feature>
<evidence type="ECO:0000256" key="5">
    <source>
        <dbReference type="ARBA" id="ARBA00022801"/>
    </source>
</evidence>
<keyword evidence="13" id="KW-1185">Reference proteome</keyword>
<dbReference type="SUPFAM" id="SSF74650">
    <property type="entry name" value="Galactose mutarotase-like"/>
    <property type="match status" value="1"/>
</dbReference>
<feature type="binding site" evidence="10">
    <location>
        <position position="107"/>
    </location>
    <ligand>
        <name>substrate</name>
    </ligand>
</feature>
<comment type="cofactor">
    <cofactor evidence="10">
        <name>Mg(2+)</name>
        <dbReference type="ChEBI" id="CHEBI:18420"/>
    </cofactor>
    <text evidence="10">Binds 2 magnesium ions per monomer.</text>
</comment>
<feature type="active site" description="Proton donor" evidence="10">
    <location>
        <position position="468"/>
    </location>
</feature>
<dbReference type="Gene3D" id="2.70.98.10">
    <property type="match status" value="1"/>
</dbReference>
<feature type="binding site" evidence="10">
    <location>
        <position position="603"/>
    </location>
    <ligand>
        <name>Mg(2+)</name>
        <dbReference type="ChEBI" id="CHEBI:18420"/>
        <label>2</label>
    </ligand>
</feature>
<dbReference type="Gene3D" id="2.60.40.10">
    <property type="entry name" value="Immunoglobulins"/>
    <property type="match status" value="2"/>
</dbReference>
<evidence type="ECO:0000313" key="12">
    <source>
        <dbReference type="EMBL" id="CAI3951816.1"/>
    </source>
</evidence>
<feature type="site" description="Transition state stabilizer" evidence="10">
    <location>
        <position position="398"/>
    </location>
</feature>
<evidence type="ECO:0000256" key="10">
    <source>
        <dbReference type="HAMAP-Rule" id="MF_01687"/>
    </source>
</evidence>
<comment type="similarity">
    <text evidence="2 10">Belongs to the glycosyl hydrolase 2 family.</text>
</comment>
<evidence type="ECO:0000313" key="13">
    <source>
        <dbReference type="Proteomes" id="UP001154272"/>
    </source>
</evidence>
<organism evidence="12 13">
    <name type="scientific">Commensalibacter papalotli</name>
    <name type="common">ex Botero et al. 2024</name>
    <dbReference type="NCBI Taxonomy" id="2972766"/>
    <lineage>
        <taxon>Bacteria</taxon>
        <taxon>Pseudomonadati</taxon>
        <taxon>Pseudomonadota</taxon>
        <taxon>Alphaproteobacteria</taxon>
        <taxon>Acetobacterales</taxon>
        <taxon>Acetobacteraceae</taxon>
    </lineage>
</organism>
<dbReference type="SUPFAM" id="SSF49303">
    <property type="entry name" value="beta-Galactosidase/glucuronidase domain"/>
    <property type="match status" value="2"/>
</dbReference>
<dbReference type="EC" id="3.2.1.23" evidence="3 10"/>
<dbReference type="InterPro" id="IPR017853">
    <property type="entry name" value="GH"/>
</dbReference>
<feature type="binding site" evidence="10">
    <location>
        <position position="468"/>
    </location>
    <ligand>
        <name>substrate</name>
    </ligand>
</feature>
<feature type="binding site" evidence="10">
    <location>
        <position position="468"/>
    </location>
    <ligand>
        <name>Mg(2+)</name>
        <dbReference type="ChEBI" id="CHEBI:18420"/>
        <label>1</label>
    </ligand>
</feature>
<dbReference type="InterPro" id="IPR023933">
    <property type="entry name" value="Glyco_hydro_2_beta_Galsidase"/>
</dbReference>
<accession>A0ABM9HSC6</accession>
<dbReference type="InterPro" id="IPR032312">
    <property type="entry name" value="LacZ_4"/>
</dbReference>
<dbReference type="InterPro" id="IPR006104">
    <property type="entry name" value="Glyco_hydro_2_N"/>
</dbReference>
<dbReference type="PANTHER" id="PTHR46323:SF2">
    <property type="entry name" value="BETA-GALACTOSIDASE"/>
    <property type="match status" value="1"/>
</dbReference>
<feature type="binding site" evidence="10">
    <location>
        <position position="610"/>
    </location>
    <ligand>
        <name>substrate</name>
    </ligand>
</feature>
<dbReference type="InterPro" id="IPR014718">
    <property type="entry name" value="GH-type_carb-bd"/>
</dbReference>
<dbReference type="InterPro" id="IPR004199">
    <property type="entry name" value="B-gal_small/dom_5"/>
</dbReference>
<comment type="cofactor">
    <cofactor evidence="10">
        <name>Na(+)</name>
        <dbReference type="ChEBI" id="CHEBI:29101"/>
    </cofactor>
    <text evidence="10">Binds 1 sodium ion per monomer.</text>
</comment>
<keyword evidence="4 10" id="KW-0479">Metal-binding</keyword>
<dbReference type="InterPro" id="IPR008979">
    <property type="entry name" value="Galactose-bd-like_sf"/>
</dbReference>
<proteinExistence type="inferred from homology"/>
<comment type="caution">
    <text evidence="12">The sequence shown here is derived from an EMBL/GenBank/DDBJ whole genome shotgun (WGS) entry which is preliminary data.</text>
</comment>
<keyword evidence="8 10" id="KW-0326">Glycosidase</keyword>
<dbReference type="InterPro" id="IPR006103">
    <property type="entry name" value="Glyco_hydro_2_cat"/>
</dbReference>
<dbReference type="SUPFAM" id="SSF51445">
    <property type="entry name" value="(Trans)glycosidases"/>
    <property type="match status" value="1"/>
</dbReference>
<comment type="catalytic activity">
    <reaction evidence="1 10">
        <text>Hydrolysis of terminal non-reducing beta-D-galactose residues in beta-D-galactosides.</text>
        <dbReference type="EC" id="3.2.1.23"/>
    </reaction>
</comment>
<dbReference type="PRINTS" id="PR00132">
    <property type="entry name" value="GLHYDRLASE2"/>
</dbReference>
<dbReference type="Gene3D" id="2.60.120.260">
    <property type="entry name" value="Galactose-binding domain-like"/>
    <property type="match status" value="1"/>
</dbReference>
<dbReference type="Pfam" id="PF02836">
    <property type="entry name" value="Glyco_hydro_2_C"/>
    <property type="match status" value="1"/>
</dbReference>
<evidence type="ECO:0000256" key="8">
    <source>
        <dbReference type="ARBA" id="ARBA00023295"/>
    </source>
</evidence>
<dbReference type="InterPro" id="IPR013783">
    <property type="entry name" value="Ig-like_fold"/>
</dbReference>
<evidence type="ECO:0000256" key="1">
    <source>
        <dbReference type="ARBA" id="ARBA00001412"/>
    </source>
</evidence>
<evidence type="ECO:0000256" key="7">
    <source>
        <dbReference type="ARBA" id="ARBA00023053"/>
    </source>
</evidence>
<name>A0ABM9HSC6_9PROT</name>
<dbReference type="Gene3D" id="3.20.20.80">
    <property type="entry name" value="Glycosidases"/>
    <property type="match status" value="1"/>
</dbReference>
<keyword evidence="7 10" id="KW-0915">Sodium</keyword>
<dbReference type="Pfam" id="PF16353">
    <property type="entry name" value="LacZ_4"/>
    <property type="match status" value="1"/>
</dbReference>
<dbReference type="PANTHER" id="PTHR46323">
    <property type="entry name" value="BETA-GALACTOSIDASE"/>
    <property type="match status" value="1"/>
</dbReference>
<dbReference type="Pfam" id="PF00703">
    <property type="entry name" value="Glyco_hydro_2"/>
    <property type="match status" value="1"/>
</dbReference>
<dbReference type="InterPro" id="IPR036156">
    <property type="entry name" value="Beta-gal/glucu_dom_sf"/>
</dbReference>
<protein>
    <recommendedName>
        <fullName evidence="3 10">Beta-galactosidase</fullName>
        <shortName evidence="10">Beta-gal</shortName>
        <ecNumber evidence="3 10">3.2.1.23</ecNumber>
    </recommendedName>
    <alternativeName>
        <fullName evidence="9 10">Lactase</fullName>
    </alternativeName>
</protein>
<dbReference type="InterPro" id="IPR006101">
    <property type="entry name" value="Glyco_hydro_2"/>
</dbReference>